<dbReference type="EMBL" id="AM889138">
    <property type="protein sequence ID" value="CBA06232.1"/>
    <property type="molecule type" value="Genomic_DNA"/>
</dbReference>
<dbReference type="AlphaFoldDB" id="C6SIM3"/>
<gene>
    <name evidence="1" type="ORF">NMW_0792</name>
</gene>
<protein>
    <submittedName>
        <fullName evidence="1">Uncharacterized protein</fullName>
    </submittedName>
</protein>
<evidence type="ECO:0000313" key="1">
    <source>
        <dbReference type="EMBL" id="CBA06232.1"/>
    </source>
</evidence>
<reference evidence="1" key="1">
    <citation type="journal article" date="2008" name="Proc. Natl. Acad. Sci. U.S.A.">
        <title>Whole-genome comparison of disease and carriage strains provides insights into virulence evolution in Neisseria meningitidis.</title>
        <authorList>
            <person name="Schoen C."/>
            <person name="Blom J."/>
            <person name="Claus H."/>
            <person name="Schramm-Glueck A."/>
            <person name="Brandt P."/>
            <person name="Mueller T."/>
            <person name="Goesmann A."/>
            <person name="Joseph B."/>
            <person name="Konietzny S."/>
            <person name="Kurzai O."/>
            <person name="Schmitt C."/>
            <person name="Friedrich T."/>
            <person name="Linke B."/>
            <person name="Vogel U."/>
            <person name="Frosch M."/>
        </authorList>
    </citation>
    <scope>NUCLEOTIDE SEQUENCE</scope>
    <source>
        <strain evidence="1">Alpha275</strain>
    </source>
</reference>
<accession>C6SIM3</accession>
<organism evidence="1">
    <name type="scientific">Neisseria meningitidis alpha275</name>
    <dbReference type="NCBI Taxonomy" id="295996"/>
    <lineage>
        <taxon>Bacteria</taxon>
        <taxon>Pseudomonadati</taxon>
        <taxon>Pseudomonadota</taxon>
        <taxon>Betaproteobacteria</taxon>
        <taxon>Neisseriales</taxon>
        <taxon>Neisseriaceae</taxon>
        <taxon>Neisseria</taxon>
    </lineage>
</organism>
<sequence>MVLRAELFKLLFKNLHYDVNIPELKPEPTQHQTIK</sequence>
<proteinExistence type="predicted"/>
<name>C6SIM3_NEIME</name>